<evidence type="ECO:0000259" key="8">
    <source>
        <dbReference type="SMART" id="SM00382"/>
    </source>
</evidence>
<feature type="domain" description="AAA+ ATPase" evidence="8">
    <location>
        <begin position="299"/>
        <end position="464"/>
    </location>
</feature>
<feature type="compositionally biased region" description="Acidic residues" evidence="7">
    <location>
        <begin position="30"/>
        <end position="39"/>
    </location>
</feature>
<evidence type="ECO:0000256" key="6">
    <source>
        <dbReference type="ARBA" id="ARBA00023242"/>
    </source>
</evidence>
<dbReference type="Pfam" id="PF14629">
    <property type="entry name" value="ORC4_C"/>
    <property type="match status" value="1"/>
</dbReference>
<evidence type="ECO:0000256" key="4">
    <source>
        <dbReference type="ARBA" id="ARBA00022705"/>
    </source>
</evidence>
<dbReference type="SMART" id="SM00382">
    <property type="entry name" value="AAA"/>
    <property type="match status" value="1"/>
</dbReference>
<dbReference type="EMBL" id="ML975155">
    <property type="protein sequence ID" value="KAF1813553.1"/>
    <property type="molecule type" value="Genomic_DNA"/>
</dbReference>
<reference evidence="11" key="2">
    <citation type="submission" date="2020-04" db="EMBL/GenBank/DDBJ databases">
        <authorList>
            <consortium name="NCBI Genome Project"/>
        </authorList>
    </citation>
    <scope>NUCLEOTIDE SEQUENCE</scope>
    <source>
        <strain evidence="11">CBS 781.70</strain>
    </source>
</reference>
<dbReference type="PANTHER" id="PTHR12087">
    <property type="entry name" value="ORIGIN RECOGNITION COMPLEX SUBUNIT 4"/>
    <property type="match status" value="1"/>
</dbReference>
<accession>A0A6G1G661</accession>
<dbReference type="SUPFAM" id="SSF52540">
    <property type="entry name" value="P-loop containing nucleoside triphosphate hydrolases"/>
    <property type="match status" value="1"/>
</dbReference>
<dbReference type="FunFam" id="3.40.50.300:FF:001499">
    <property type="entry name" value="Origin recognition complex subunit 4, putative"/>
    <property type="match status" value="1"/>
</dbReference>
<dbReference type="GO" id="GO:0003688">
    <property type="term" value="F:DNA replication origin binding"/>
    <property type="evidence" value="ECO:0007669"/>
    <property type="project" value="TreeGrafter"/>
</dbReference>
<dbReference type="AlphaFoldDB" id="A0A6G1G661"/>
<dbReference type="PANTHER" id="PTHR12087:SF0">
    <property type="entry name" value="ORIGIN RECOGNITION COMPLEX SUBUNIT 4"/>
    <property type="match status" value="1"/>
</dbReference>
<keyword evidence="10" id="KW-1185">Reference proteome</keyword>
<proteinExistence type="inferred from homology"/>
<sequence>MNGTTHSSKKRRFEEEEPTTPTKSRRTITDEDVDADELGDLPIATPRSRRPSSAKQNTTNGSARRTMSQRTSKQELSCGPNSDISDELGLREQEDRRHSRNAAAVASGKRIRTPSAKLRASEATQVTPKRRLPLTAKSLDRVKDKPTARESKSATPVKGDNVGVDDLATSNGVHLQSSITKPQPSSLRKTPRTWQKAESLVNGINGSENYLAVSPYSPGLRRVPKSTLSTETVTTKLLPKLQRVKDGLLATKGISFNVPALIHAVVGKVTQRNTSKLIGLEDSYGKVYQLLEQTVSAGESNTLMITGPRGSGKSAIVHESIKSLQKDHGDSFFVVHLDGFIHTDDKIALREIWKQLGREMSIEDDDVGKSYSDILAKLLALLESQGASQDAGEVSKSVIFVIDEFELFASHGRQTLLYNLFDIAQARKAPIAVLGLTTRINVVESLEKRVKSRFSHRYVHVFPATSFTQFKDRCKSGLLLHQAEMLFQAKAGISETEQGAVSLSEWNAIVTELFEDESFLSSYVYPTFYRTKKVQEVWSGLLLPITTLQDLSSTTAVQEHLLLHSADVLSFPDSKLGALRQLSELQLALLICAARLDIILDTDTCNFNMAYDEYVSLAAKARIQSSSSGAIATGAGARVWSRDVARGEWEKLIDRALLIPASAVPIGGELGTTCMVRVDASLEEIAGSAHGLDKTLEKWCKQI</sequence>
<keyword evidence="4" id="KW-0235">DNA replication</keyword>
<dbReference type="InterPro" id="IPR016527">
    <property type="entry name" value="ORC4"/>
</dbReference>
<name>A0A6G1G661_9PEZI</name>
<evidence type="ECO:0000313" key="9">
    <source>
        <dbReference type="EMBL" id="KAF1813553.1"/>
    </source>
</evidence>
<dbReference type="Proteomes" id="UP000504638">
    <property type="component" value="Unplaced"/>
</dbReference>
<dbReference type="InterPro" id="IPR032705">
    <property type="entry name" value="ORC4_C"/>
</dbReference>
<dbReference type="Pfam" id="PF13191">
    <property type="entry name" value="AAA_16"/>
    <property type="match status" value="1"/>
</dbReference>
<organism evidence="9">
    <name type="scientific">Eremomyces bilateralis CBS 781.70</name>
    <dbReference type="NCBI Taxonomy" id="1392243"/>
    <lineage>
        <taxon>Eukaryota</taxon>
        <taxon>Fungi</taxon>
        <taxon>Dikarya</taxon>
        <taxon>Ascomycota</taxon>
        <taxon>Pezizomycotina</taxon>
        <taxon>Dothideomycetes</taxon>
        <taxon>Dothideomycetes incertae sedis</taxon>
        <taxon>Eremomycetales</taxon>
        <taxon>Eremomycetaceae</taxon>
        <taxon>Eremomyces</taxon>
    </lineage>
</organism>
<gene>
    <name evidence="9 11" type="ORF">P152DRAFT_481628</name>
</gene>
<evidence type="ECO:0000313" key="10">
    <source>
        <dbReference type="Proteomes" id="UP000504638"/>
    </source>
</evidence>
<dbReference type="CDD" id="cd00009">
    <property type="entry name" value="AAA"/>
    <property type="match status" value="1"/>
</dbReference>
<feature type="compositionally biased region" description="Polar residues" evidence="7">
    <location>
        <begin position="53"/>
        <end position="83"/>
    </location>
</feature>
<dbReference type="GO" id="GO:0006270">
    <property type="term" value="P:DNA replication initiation"/>
    <property type="evidence" value="ECO:0007669"/>
    <property type="project" value="TreeGrafter"/>
</dbReference>
<feature type="region of interest" description="Disordered" evidence="7">
    <location>
        <begin position="1"/>
        <end position="164"/>
    </location>
</feature>
<dbReference type="Gene3D" id="3.40.50.300">
    <property type="entry name" value="P-loop containing nucleotide triphosphate hydrolases"/>
    <property type="match status" value="1"/>
</dbReference>
<keyword evidence="5" id="KW-0238">DNA-binding</keyword>
<evidence type="ECO:0000313" key="11">
    <source>
        <dbReference type="RefSeq" id="XP_033535184.1"/>
    </source>
</evidence>
<dbReference type="InterPro" id="IPR027417">
    <property type="entry name" value="P-loop_NTPase"/>
</dbReference>
<reference evidence="9 11" key="1">
    <citation type="submission" date="2020-01" db="EMBL/GenBank/DDBJ databases">
        <authorList>
            <consortium name="DOE Joint Genome Institute"/>
            <person name="Haridas S."/>
            <person name="Albert R."/>
            <person name="Binder M."/>
            <person name="Bloem J."/>
            <person name="Labutti K."/>
            <person name="Salamov A."/>
            <person name="Andreopoulos B."/>
            <person name="Baker S.E."/>
            <person name="Barry K."/>
            <person name="Bills G."/>
            <person name="Bluhm B.H."/>
            <person name="Cannon C."/>
            <person name="Castanera R."/>
            <person name="Culley D.E."/>
            <person name="Daum C."/>
            <person name="Ezra D."/>
            <person name="Gonzalez J.B."/>
            <person name="Henrissat B."/>
            <person name="Kuo A."/>
            <person name="Liang C."/>
            <person name="Lipzen A."/>
            <person name="Lutzoni F."/>
            <person name="Magnuson J."/>
            <person name="Mondo S."/>
            <person name="Nolan M."/>
            <person name="Ohm R."/>
            <person name="Pangilinan J."/>
            <person name="Park H.-J."/>
            <person name="Ramirez L."/>
            <person name="Alfaro M."/>
            <person name="Sun H."/>
            <person name="Tritt A."/>
            <person name="Yoshinaga Y."/>
            <person name="Zwiers L.-H."/>
            <person name="Turgeon B.G."/>
            <person name="Goodwin S.B."/>
            <person name="Spatafora J.W."/>
            <person name="Crous P.W."/>
            <person name="Grigoriev I.V."/>
        </authorList>
    </citation>
    <scope>NUCLEOTIDE SEQUENCE</scope>
    <source>
        <strain evidence="9 11">CBS 781.70</strain>
    </source>
</reference>
<dbReference type="InterPro" id="IPR041664">
    <property type="entry name" value="AAA_16"/>
</dbReference>
<evidence type="ECO:0000256" key="7">
    <source>
        <dbReference type="SAM" id="MobiDB-lite"/>
    </source>
</evidence>
<dbReference type="RefSeq" id="XP_033535184.1">
    <property type="nucleotide sequence ID" value="XM_033681832.1"/>
</dbReference>
<evidence type="ECO:0000256" key="2">
    <source>
        <dbReference type="ARBA" id="ARBA00005334"/>
    </source>
</evidence>
<evidence type="ECO:0000256" key="1">
    <source>
        <dbReference type="ARBA" id="ARBA00004123"/>
    </source>
</evidence>
<comment type="subcellular location">
    <subcellularLocation>
        <location evidence="1">Nucleus</location>
    </subcellularLocation>
</comment>
<dbReference type="GO" id="GO:0005664">
    <property type="term" value="C:nuclear origin of replication recognition complex"/>
    <property type="evidence" value="ECO:0007669"/>
    <property type="project" value="TreeGrafter"/>
</dbReference>
<keyword evidence="6" id="KW-0539">Nucleus</keyword>
<dbReference type="OrthoDB" id="343623at2759"/>
<evidence type="ECO:0000256" key="3">
    <source>
        <dbReference type="ARBA" id="ARBA00019083"/>
    </source>
</evidence>
<comment type="similarity">
    <text evidence="2">Belongs to the ORC4 family.</text>
</comment>
<protein>
    <recommendedName>
        <fullName evidence="3">Origin recognition complex subunit 4</fullName>
    </recommendedName>
</protein>
<dbReference type="GeneID" id="54422402"/>
<evidence type="ECO:0000256" key="5">
    <source>
        <dbReference type="ARBA" id="ARBA00023125"/>
    </source>
</evidence>
<feature type="compositionally biased region" description="Basic and acidic residues" evidence="7">
    <location>
        <begin position="138"/>
        <end position="152"/>
    </location>
</feature>
<dbReference type="InterPro" id="IPR003593">
    <property type="entry name" value="AAA+_ATPase"/>
</dbReference>
<reference evidence="11" key="3">
    <citation type="submission" date="2025-04" db="UniProtKB">
        <authorList>
            <consortium name="RefSeq"/>
        </authorList>
    </citation>
    <scope>IDENTIFICATION</scope>
    <source>
        <strain evidence="11">CBS 781.70</strain>
    </source>
</reference>
<feature type="compositionally biased region" description="Basic and acidic residues" evidence="7">
    <location>
        <begin position="88"/>
        <end position="97"/>
    </location>
</feature>